<proteinExistence type="predicted"/>
<evidence type="ECO:0000313" key="2">
    <source>
        <dbReference type="Proteomes" id="UP001159042"/>
    </source>
</evidence>
<accession>A0AAV8V7A4</accession>
<comment type="caution">
    <text evidence="1">The sequence shown here is derived from an EMBL/GenBank/DDBJ whole genome shotgun (WGS) entry which is preliminary data.</text>
</comment>
<keyword evidence="2" id="KW-1185">Reference proteome</keyword>
<sequence>MAERTVFVDLPNWWKLKKSLILYKTAEKAVYYKLVLPNLQHILQFYQLYVEPFKCSSDIHHASATLIVPWGNQDQHAYFTLWFRCHGNKYGCQHDYFVHN</sequence>
<reference evidence="1 2" key="1">
    <citation type="journal article" date="2023" name="Insect Mol. Biol.">
        <title>Genome sequencing provides insights into the evolution of gene families encoding plant cell wall-degrading enzymes in longhorned beetles.</title>
        <authorList>
            <person name="Shin N.R."/>
            <person name="Okamura Y."/>
            <person name="Kirsch R."/>
            <person name="Pauchet Y."/>
        </authorList>
    </citation>
    <scope>NUCLEOTIDE SEQUENCE [LARGE SCALE GENOMIC DNA]</scope>
    <source>
        <strain evidence="1">EAD_L_NR</strain>
    </source>
</reference>
<gene>
    <name evidence="1" type="ORF">NQ315_003530</name>
</gene>
<protein>
    <submittedName>
        <fullName evidence="1">Uncharacterized protein</fullName>
    </submittedName>
</protein>
<dbReference type="Proteomes" id="UP001159042">
    <property type="component" value="Unassembled WGS sequence"/>
</dbReference>
<name>A0AAV8V7A4_9CUCU</name>
<organism evidence="1 2">
    <name type="scientific">Exocentrus adspersus</name>
    <dbReference type="NCBI Taxonomy" id="1586481"/>
    <lineage>
        <taxon>Eukaryota</taxon>
        <taxon>Metazoa</taxon>
        <taxon>Ecdysozoa</taxon>
        <taxon>Arthropoda</taxon>
        <taxon>Hexapoda</taxon>
        <taxon>Insecta</taxon>
        <taxon>Pterygota</taxon>
        <taxon>Neoptera</taxon>
        <taxon>Endopterygota</taxon>
        <taxon>Coleoptera</taxon>
        <taxon>Polyphaga</taxon>
        <taxon>Cucujiformia</taxon>
        <taxon>Chrysomeloidea</taxon>
        <taxon>Cerambycidae</taxon>
        <taxon>Lamiinae</taxon>
        <taxon>Acanthocinini</taxon>
        <taxon>Exocentrus</taxon>
    </lineage>
</organism>
<evidence type="ECO:0000313" key="1">
    <source>
        <dbReference type="EMBL" id="KAJ8910002.1"/>
    </source>
</evidence>
<dbReference type="AlphaFoldDB" id="A0AAV8V7A4"/>
<dbReference type="Pfam" id="PF24660">
    <property type="entry name" value="PGAP1_3rd"/>
    <property type="match status" value="1"/>
</dbReference>
<dbReference type="EMBL" id="JANEYG010000374">
    <property type="protein sequence ID" value="KAJ8910002.1"/>
    <property type="molecule type" value="Genomic_DNA"/>
</dbReference>